<comment type="similarity">
    <text evidence="2 7">Belongs to the XK family.</text>
</comment>
<dbReference type="EMBL" id="JAWQEG010006081">
    <property type="protein sequence ID" value="KAK3855815.1"/>
    <property type="molecule type" value="Genomic_DNA"/>
</dbReference>
<keyword evidence="6 7" id="KW-0472">Membrane</keyword>
<dbReference type="GO" id="GO:0070782">
    <property type="term" value="P:phosphatidylserine exposure on apoptotic cell surface"/>
    <property type="evidence" value="ECO:0007669"/>
    <property type="project" value="TreeGrafter"/>
</dbReference>
<gene>
    <name evidence="8" type="ORF">Pcinc_037811</name>
</gene>
<protein>
    <recommendedName>
        <fullName evidence="7">XK-related protein</fullName>
    </recommendedName>
</protein>
<evidence type="ECO:0000256" key="1">
    <source>
        <dbReference type="ARBA" id="ARBA00004651"/>
    </source>
</evidence>
<keyword evidence="4 7" id="KW-0812">Transmembrane</keyword>
<dbReference type="GO" id="GO:1902742">
    <property type="term" value="P:apoptotic process involved in development"/>
    <property type="evidence" value="ECO:0007669"/>
    <property type="project" value="TreeGrafter"/>
</dbReference>
<name>A0AAE1BS73_PETCI</name>
<feature type="transmembrane region" description="Helical" evidence="7">
    <location>
        <begin position="367"/>
        <end position="385"/>
    </location>
</feature>
<dbReference type="GO" id="GO:0043652">
    <property type="term" value="P:engulfment of apoptotic cell"/>
    <property type="evidence" value="ECO:0007669"/>
    <property type="project" value="TreeGrafter"/>
</dbReference>
<proteinExistence type="inferred from homology"/>
<dbReference type="InterPro" id="IPR018629">
    <property type="entry name" value="XK-rel"/>
</dbReference>
<keyword evidence="3" id="KW-1003">Cell membrane</keyword>
<feature type="transmembrane region" description="Helical" evidence="7">
    <location>
        <begin position="397"/>
        <end position="424"/>
    </location>
</feature>
<sequence>MSLRDPPVHVGANFGVMGTVGVVVNMIFFLVDIISDCILAYVLWCQAESDQLDSEPFTWFIITLCIIIIPMVVINIISLVWYYQNKQCLGDYCVLHKMTSSEIAVRLVMHLVLLGQLIRFIDIIKYGAKMKSETRLVQMGEDGESVLRKSPKGEVYAVLHMVMSRDTAMLDMIHSFLQDAPQLVFQIFLLYRSPKILTGSNEFTTVITAVQSWKIFLGVMSISWSLVSYQDELRRTVPDKNPLTCYGTTICLIWRAAMVASRVIAIGSFTAIYPVNTETADHHTTFNSIQMREDGTVYIPFTIISLCVLLTHWIIMTVWIRVQDTNFCSNDDGTKSPVLELLYNCIMGVVHIFSYINVKDTPSRRRMAFFYIFCLIENTIMISVWCVEMEPQYTGVWFRATIVFMVEILWVLGICCIAGYYAFLHPNKENIRNRRNQASWRQ</sequence>
<comment type="subcellular location">
    <subcellularLocation>
        <location evidence="1">Cell membrane</location>
        <topology evidence="1">Multi-pass membrane protein</topology>
    </subcellularLocation>
    <subcellularLocation>
        <location evidence="7">Membrane</location>
        <topology evidence="7">Multi-pass membrane protein</topology>
    </subcellularLocation>
</comment>
<feature type="transmembrane region" description="Helical" evidence="7">
    <location>
        <begin position="297"/>
        <end position="321"/>
    </location>
</feature>
<dbReference type="Proteomes" id="UP001286313">
    <property type="component" value="Unassembled WGS sequence"/>
</dbReference>
<evidence type="ECO:0000256" key="5">
    <source>
        <dbReference type="ARBA" id="ARBA00022989"/>
    </source>
</evidence>
<feature type="transmembrane region" description="Helical" evidence="7">
    <location>
        <begin position="341"/>
        <end position="358"/>
    </location>
</feature>
<reference evidence="8" key="1">
    <citation type="submission" date="2023-10" db="EMBL/GenBank/DDBJ databases">
        <title>Genome assemblies of two species of porcelain crab, Petrolisthes cinctipes and Petrolisthes manimaculis (Anomura: Porcellanidae).</title>
        <authorList>
            <person name="Angst P."/>
        </authorList>
    </citation>
    <scope>NUCLEOTIDE SEQUENCE</scope>
    <source>
        <strain evidence="8">PB745_01</strain>
        <tissue evidence="8">Gill</tissue>
    </source>
</reference>
<evidence type="ECO:0000256" key="6">
    <source>
        <dbReference type="ARBA" id="ARBA00023136"/>
    </source>
</evidence>
<feature type="transmembrane region" description="Helical" evidence="7">
    <location>
        <begin position="57"/>
        <end position="83"/>
    </location>
</feature>
<evidence type="ECO:0000256" key="3">
    <source>
        <dbReference type="ARBA" id="ARBA00022475"/>
    </source>
</evidence>
<dbReference type="AlphaFoldDB" id="A0AAE1BS73"/>
<dbReference type="Pfam" id="PF09815">
    <property type="entry name" value="XK-related"/>
    <property type="match status" value="2"/>
</dbReference>
<evidence type="ECO:0000313" key="8">
    <source>
        <dbReference type="EMBL" id="KAK3855815.1"/>
    </source>
</evidence>
<dbReference type="PANTHER" id="PTHR16024">
    <property type="entry name" value="XK-RELATED PROTEIN"/>
    <property type="match status" value="1"/>
</dbReference>
<evidence type="ECO:0000256" key="4">
    <source>
        <dbReference type="ARBA" id="ARBA00022692"/>
    </source>
</evidence>
<organism evidence="8 9">
    <name type="scientific">Petrolisthes cinctipes</name>
    <name type="common">Flat porcelain crab</name>
    <dbReference type="NCBI Taxonomy" id="88211"/>
    <lineage>
        <taxon>Eukaryota</taxon>
        <taxon>Metazoa</taxon>
        <taxon>Ecdysozoa</taxon>
        <taxon>Arthropoda</taxon>
        <taxon>Crustacea</taxon>
        <taxon>Multicrustacea</taxon>
        <taxon>Malacostraca</taxon>
        <taxon>Eumalacostraca</taxon>
        <taxon>Eucarida</taxon>
        <taxon>Decapoda</taxon>
        <taxon>Pleocyemata</taxon>
        <taxon>Anomura</taxon>
        <taxon>Galatheoidea</taxon>
        <taxon>Porcellanidae</taxon>
        <taxon>Petrolisthes</taxon>
    </lineage>
</organism>
<comment type="caution">
    <text evidence="8">The sequence shown here is derived from an EMBL/GenBank/DDBJ whole genome shotgun (WGS) entry which is preliminary data.</text>
</comment>
<evidence type="ECO:0000256" key="2">
    <source>
        <dbReference type="ARBA" id="ARBA00008789"/>
    </source>
</evidence>
<evidence type="ECO:0000313" key="9">
    <source>
        <dbReference type="Proteomes" id="UP001286313"/>
    </source>
</evidence>
<accession>A0AAE1BS73</accession>
<dbReference type="PANTHER" id="PTHR16024:SF10">
    <property type="entry name" value="XK-RELATED PROTEIN"/>
    <property type="match status" value="1"/>
</dbReference>
<feature type="transmembrane region" description="Helical" evidence="7">
    <location>
        <begin position="20"/>
        <end position="45"/>
    </location>
</feature>
<dbReference type="GO" id="GO:0005886">
    <property type="term" value="C:plasma membrane"/>
    <property type="evidence" value="ECO:0007669"/>
    <property type="project" value="UniProtKB-SubCell"/>
</dbReference>
<evidence type="ECO:0000256" key="7">
    <source>
        <dbReference type="RuleBase" id="RU910716"/>
    </source>
</evidence>
<dbReference type="InterPro" id="IPR050895">
    <property type="entry name" value="XK-related_scramblase"/>
</dbReference>
<keyword evidence="9" id="KW-1185">Reference proteome</keyword>
<keyword evidence="5 7" id="KW-1133">Transmembrane helix</keyword>